<accession>A0ACB8EMK7</accession>
<reference evidence="1" key="1">
    <citation type="submission" date="2021-08" db="EMBL/GenBank/DDBJ databases">
        <title>The first chromosome-level gecko genome reveals the dynamic sex chromosomes of Neotropical dwarf geckos (Sphaerodactylidae: Sphaerodactylus).</title>
        <authorList>
            <person name="Pinto B.J."/>
            <person name="Keating S.E."/>
            <person name="Gamble T."/>
        </authorList>
    </citation>
    <scope>NUCLEOTIDE SEQUENCE</scope>
    <source>
        <strain evidence="1">TG3544</strain>
    </source>
</reference>
<dbReference type="Proteomes" id="UP000827872">
    <property type="component" value="Linkage Group LG03"/>
</dbReference>
<proteinExistence type="predicted"/>
<dbReference type="EMBL" id="CM037616">
    <property type="protein sequence ID" value="KAH7993884.1"/>
    <property type="molecule type" value="Genomic_DNA"/>
</dbReference>
<name>A0ACB8EMK7_9SAUR</name>
<keyword evidence="2" id="KW-1185">Reference proteome</keyword>
<sequence length="121" mass="13261">MAAPFAGGPGSVRVRLHFDYPPPASPTCGVCWLLLEPSQVRLVTDLCSLIRDKFGFSRRAKLSLFLDGALLPPTESARLVRDNDALRVKLEEIIRGDNTEKPPMVSDPLKSDRNKAGGRGF</sequence>
<organism evidence="1 2">
    <name type="scientific">Sphaerodactylus townsendi</name>
    <dbReference type="NCBI Taxonomy" id="933632"/>
    <lineage>
        <taxon>Eukaryota</taxon>
        <taxon>Metazoa</taxon>
        <taxon>Chordata</taxon>
        <taxon>Craniata</taxon>
        <taxon>Vertebrata</taxon>
        <taxon>Euteleostomi</taxon>
        <taxon>Lepidosauria</taxon>
        <taxon>Squamata</taxon>
        <taxon>Bifurcata</taxon>
        <taxon>Gekkota</taxon>
        <taxon>Sphaerodactylidae</taxon>
        <taxon>Sphaerodactylus</taxon>
    </lineage>
</organism>
<evidence type="ECO:0000313" key="1">
    <source>
        <dbReference type="EMBL" id="KAH7993884.1"/>
    </source>
</evidence>
<protein>
    <submittedName>
        <fullName evidence="1">Uncharacterized protein</fullName>
    </submittedName>
</protein>
<comment type="caution">
    <text evidence="1">The sequence shown here is derived from an EMBL/GenBank/DDBJ whole genome shotgun (WGS) entry which is preliminary data.</text>
</comment>
<evidence type="ECO:0000313" key="2">
    <source>
        <dbReference type="Proteomes" id="UP000827872"/>
    </source>
</evidence>
<gene>
    <name evidence="1" type="ORF">K3G42_032553</name>
</gene>